<accession>A0ABQ4ZD26</accession>
<gene>
    <name evidence="2" type="ORF">Tco_0770302</name>
</gene>
<evidence type="ECO:0000313" key="3">
    <source>
        <dbReference type="Proteomes" id="UP001151760"/>
    </source>
</evidence>
<evidence type="ECO:0000256" key="1">
    <source>
        <dbReference type="SAM" id="MobiDB-lite"/>
    </source>
</evidence>
<keyword evidence="3" id="KW-1185">Reference proteome</keyword>
<dbReference type="Proteomes" id="UP001151760">
    <property type="component" value="Unassembled WGS sequence"/>
</dbReference>
<protein>
    <submittedName>
        <fullName evidence="2">Uncharacterized protein</fullName>
    </submittedName>
</protein>
<feature type="region of interest" description="Disordered" evidence="1">
    <location>
        <begin position="1"/>
        <end position="73"/>
    </location>
</feature>
<comment type="caution">
    <text evidence="2">The sequence shown here is derived from an EMBL/GenBank/DDBJ whole genome shotgun (WGS) entry which is preliminary data.</text>
</comment>
<reference evidence="2" key="1">
    <citation type="journal article" date="2022" name="Int. J. Mol. Sci.">
        <title>Draft Genome of Tanacetum Coccineum: Genomic Comparison of Closely Related Tanacetum-Family Plants.</title>
        <authorList>
            <person name="Yamashiro T."/>
            <person name="Shiraishi A."/>
            <person name="Nakayama K."/>
            <person name="Satake H."/>
        </authorList>
    </citation>
    <scope>NUCLEOTIDE SEQUENCE</scope>
</reference>
<feature type="compositionally biased region" description="Acidic residues" evidence="1">
    <location>
        <begin position="39"/>
        <end position="48"/>
    </location>
</feature>
<feature type="compositionally biased region" description="Acidic residues" evidence="1">
    <location>
        <begin position="61"/>
        <end position="73"/>
    </location>
</feature>
<organism evidence="2 3">
    <name type="scientific">Tanacetum coccineum</name>
    <dbReference type="NCBI Taxonomy" id="301880"/>
    <lineage>
        <taxon>Eukaryota</taxon>
        <taxon>Viridiplantae</taxon>
        <taxon>Streptophyta</taxon>
        <taxon>Embryophyta</taxon>
        <taxon>Tracheophyta</taxon>
        <taxon>Spermatophyta</taxon>
        <taxon>Magnoliopsida</taxon>
        <taxon>eudicotyledons</taxon>
        <taxon>Gunneridae</taxon>
        <taxon>Pentapetalae</taxon>
        <taxon>asterids</taxon>
        <taxon>campanulids</taxon>
        <taxon>Asterales</taxon>
        <taxon>Asteraceae</taxon>
        <taxon>Asteroideae</taxon>
        <taxon>Anthemideae</taxon>
        <taxon>Anthemidinae</taxon>
        <taxon>Tanacetum</taxon>
    </lineage>
</organism>
<dbReference type="EMBL" id="BQNB010011217">
    <property type="protein sequence ID" value="GJS87666.1"/>
    <property type="molecule type" value="Genomic_DNA"/>
</dbReference>
<feature type="compositionally biased region" description="Acidic residues" evidence="1">
    <location>
        <begin position="14"/>
        <end position="25"/>
    </location>
</feature>
<proteinExistence type="predicted"/>
<feature type="compositionally biased region" description="Basic and acidic residues" evidence="1">
    <location>
        <begin position="1"/>
        <end position="13"/>
    </location>
</feature>
<sequence length="89" mass="10383">MVTDLNERDREEVGYEDDENEDMEDELRLHGTYVNEADREYDEDDENENIGKYETKNNNIESDDSEDEFGNEDVGVEVIQVPRSQKGTC</sequence>
<evidence type="ECO:0000313" key="2">
    <source>
        <dbReference type="EMBL" id="GJS87666.1"/>
    </source>
</evidence>
<name>A0ABQ4ZD26_9ASTR</name>
<reference evidence="2" key="2">
    <citation type="submission" date="2022-01" db="EMBL/GenBank/DDBJ databases">
        <authorList>
            <person name="Yamashiro T."/>
            <person name="Shiraishi A."/>
            <person name="Satake H."/>
            <person name="Nakayama K."/>
        </authorList>
    </citation>
    <scope>NUCLEOTIDE SEQUENCE</scope>
</reference>